<dbReference type="AlphaFoldDB" id="A0A6L3NA77"/>
<comment type="caution">
    <text evidence="1">The sequence shown here is derived from an EMBL/GenBank/DDBJ whole genome shotgun (WGS) entry which is preliminary data.</text>
</comment>
<proteinExistence type="predicted"/>
<protein>
    <submittedName>
        <fullName evidence="1">Uncharacterized protein</fullName>
    </submittedName>
</protein>
<evidence type="ECO:0000313" key="2">
    <source>
        <dbReference type="Proteomes" id="UP000473571"/>
    </source>
</evidence>
<gene>
    <name evidence="1" type="ORF">F7R13_25180</name>
</gene>
<reference evidence="1 2" key="1">
    <citation type="submission" date="2019-09" db="EMBL/GenBank/DDBJ databases">
        <title>Draft genome sequences of 48 bacterial type strains from the CCUG.</title>
        <authorList>
            <person name="Tunovic T."/>
            <person name="Pineiro-Iglesias B."/>
            <person name="Unosson C."/>
            <person name="Inganas E."/>
            <person name="Ohlen M."/>
            <person name="Cardew S."/>
            <person name="Jensie-Markopoulos S."/>
            <person name="Salva-Serra F."/>
            <person name="Jaen-Luchoro D."/>
            <person name="Karlsson R."/>
            <person name="Svensson-Stadler L."/>
            <person name="Chun J."/>
            <person name="Moore E."/>
        </authorList>
    </citation>
    <scope>NUCLEOTIDE SEQUENCE [LARGE SCALE GENOMIC DNA]</scope>
    <source>
        <strain evidence="1 2">CCUG 65687</strain>
    </source>
</reference>
<accession>A0A6L3NA77</accession>
<evidence type="ECO:0000313" key="1">
    <source>
        <dbReference type="EMBL" id="KAB0655793.1"/>
    </source>
</evidence>
<sequence length="65" mass="7196">MREIHAQWAALYINQKPVSKSGPSGPLILTMAVTIGMLRDCPEPRVRGRCAAPAGSPRDRYNRSF</sequence>
<dbReference type="Proteomes" id="UP000473571">
    <property type="component" value="Unassembled WGS sequence"/>
</dbReference>
<organism evidence="1 2">
    <name type="scientific">Burkholderia territorii</name>
    <dbReference type="NCBI Taxonomy" id="1503055"/>
    <lineage>
        <taxon>Bacteria</taxon>
        <taxon>Pseudomonadati</taxon>
        <taxon>Pseudomonadota</taxon>
        <taxon>Betaproteobacteria</taxon>
        <taxon>Burkholderiales</taxon>
        <taxon>Burkholderiaceae</taxon>
        <taxon>Burkholderia</taxon>
        <taxon>Burkholderia cepacia complex</taxon>
    </lineage>
</organism>
<dbReference type="EMBL" id="VZOL01000491">
    <property type="protein sequence ID" value="KAB0655793.1"/>
    <property type="molecule type" value="Genomic_DNA"/>
</dbReference>
<name>A0A6L3NA77_9BURK</name>